<evidence type="ECO:0000256" key="1">
    <source>
        <dbReference type="SAM" id="MobiDB-lite"/>
    </source>
</evidence>
<feature type="compositionally biased region" description="Low complexity" evidence="1">
    <location>
        <begin position="91"/>
        <end position="103"/>
    </location>
</feature>
<accession>A0ABN3VTM9</accession>
<keyword evidence="3" id="KW-1185">Reference proteome</keyword>
<protein>
    <submittedName>
        <fullName evidence="2">Uncharacterized protein</fullName>
    </submittedName>
</protein>
<proteinExistence type="predicted"/>
<reference evidence="2 3" key="1">
    <citation type="journal article" date="2019" name="Int. J. Syst. Evol. Microbiol.">
        <title>The Global Catalogue of Microorganisms (GCM) 10K type strain sequencing project: providing services to taxonomists for standard genome sequencing and annotation.</title>
        <authorList>
            <consortium name="The Broad Institute Genomics Platform"/>
            <consortium name="The Broad Institute Genome Sequencing Center for Infectious Disease"/>
            <person name="Wu L."/>
            <person name="Ma J."/>
        </authorList>
    </citation>
    <scope>NUCLEOTIDE SEQUENCE [LARGE SCALE GENOMIC DNA]</scope>
    <source>
        <strain evidence="2 3">JCM 6242</strain>
    </source>
</reference>
<organism evidence="2 3">
    <name type="scientific">Streptosporangium fragile</name>
    <dbReference type="NCBI Taxonomy" id="46186"/>
    <lineage>
        <taxon>Bacteria</taxon>
        <taxon>Bacillati</taxon>
        <taxon>Actinomycetota</taxon>
        <taxon>Actinomycetes</taxon>
        <taxon>Streptosporangiales</taxon>
        <taxon>Streptosporangiaceae</taxon>
        <taxon>Streptosporangium</taxon>
    </lineage>
</organism>
<evidence type="ECO:0000313" key="2">
    <source>
        <dbReference type="EMBL" id="GAA2856351.1"/>
    </source>
</evidence>
<name>A0ABN3VTM9_9ACTN</name>
<evidence type="ECO:0000313" key="3">
    <source>
        <dbReference type="Proteomes" id="UP001500831"/>
    </source>
</evidence>
<dbReference type="EMBL" id="BAAAVI010000007">
    <property type="protein sequence ID" value="GAA2856351.1"/>
    <property type="molecule type" value="Genomic_DNA"/>
</dbReference>
<sequence length="171" mass="17023">MVNPPSIPIPKKGRRSGWACRVSVTSTISTPINRHPVMLIAKVAQGKPPGGCGKVTVSPWRASAPAVPPTEIAASVVHGTRRVPSRRRPARAAVPEPAGAARAKGPDGVAGPEDVAAVTGVDCAGGAAEVTGAIGAGGAAGAEDGGPAGLGPGVFGVSAMKLSYQDDRRIW</sequence>
<feature type="region of interest" description="Disordered" evidence="1">
    <location>
        <begin position="82"/>
        <end position="111"/>
    </location>
</feature>
<dbReference type="Proteomes" id="UP001500831">
    <property type="component" value="Unassembled WGS sequence"/>
</dbReference>
<gene>
    <name evidence="2" type="ORF">GCM10010517_14660</name>
</gene>
<comment type="caution">
    <text evidence="2">The sequence shown here is derived from an EMBL/GenBank/DDBJ whole genome shotgun (WGS) entry which is preliminary data.</text>
</comment>